<dbReference type="InterPro" id="IPR037175">
    <property type="entry name" value="KFase_sf"/>
</dbReference>
<dbReference type="Gene3D" id="3.50.30.50">
    <property type="entry name" value="Putative cyclase"/>
    <property type="match status" value="1"/>
</dbReference>
<gene>
    <name evidence="1" type="ORF">ACFO0D_17555</name>
</gene>
<protein>
    <submittedName>
        <fullName evidence="1">Cyclase family protein</fullName>
        <ecNumber evidence="1">3.5.-.-</ecNumber>
    </submittedName>
</protein>
<evidence type="ECO:0000313" key="2">
    <source>
        <dbReference type="Proteomes" id="UP001595952"/>
    </source>
</evidence>
<dbReference type="PANTHER" id="PTHR31118:SF12">
    <property type="entry name" value="CYCLASE-LIKE PROTEIN 2"/>
    <property type="match status" value="1"/>
</dbReference>
<dbReference type="InterPro" id="IPR007325">
    <property type="entry name" value="KFase/CYL"/>
</dbReference>
<proteinExistence type="predicted"/>
<keyword evidence="2" id="KW-1185">Reference proteome</keyword>
<comment type="caution">
    <text evidence="1">The sequence shown here is derived from an EMBL/GenBank/DDBJ whole genome shotgun (WGS) entry which is preliminary data.</text>
</comment>
<dbReference type="Proteomes" id="UP001595952">
    <property type="component" value="Unassembled WGS sequence"/>
</dbReference>
<reference evidence="2" key="1">
    <citation type="journal article" date="2019" name="Int. J. Syst. Evol. Microbiol.">
        <title>The Global Catalogue of Microorganisms (GCM) 10K type strain sequencing project: providing services to taxonomists for standard genome sequencing and annotation.</title>
        <authorList>
            <consortium name="The Broad Institute Genomics Platform"/>
            <consortium name="The Broad Institute Genome Sequencing Center for Infectious Disease"/>
            <person name="Wu L."/>
            <person name="Ma J."/>
        </authorList>
    </citation>
    <scope>NUCLEOTIDE SEQUENCE [LARGE SCALE GENOMIC DNA]</scope>
    <source>
        <strain evidence="2">CCUG 55995</strain>
    </source>
</reference>
<dbReference type="GO" id="GO:0016787">
    <property type="term" value="F:hydrolase activity"/>
    <property type="evidence" value="ECO:0007669"/>
    <property type="project" value="UniProtKB-KW"/>
</dbReference>
<dbReference type="EC" id="3.5.-.-" evidence="1"/>
<keyword evidence="1" id="KW-0378">Hydrolase</keyword>
<organism evidence="1 2">
    <name type="scientific">Deinococcus hohokamensis</name>
    <dbReference type="NCBI Taxonomy" id="309883"/>
    <lineage>
        <taxon>Bacteria</taxon>
        <taxon>Thermotogati</taxon>
        <taxon>Deinococcota</taxon>
        <taxon>Deinococci</taxon>
        <taxon>Deinococcales</taxon>
        <taxon>Deinococcaceae</taxon>
        <taxon>Deinococcus</taxon>
    </lineage>
</organism>
<name>A0ABV9IDI0_9DEIO</name>
<sequence>MRIIDLSVPIQETPAGTPDSQRVSITYSSNAQGGTEIEQLFGVPLDLLRSGEGWATETFTHFGTHSSTHVDAPLHYNSMIGGQPAQSIDQLPLEWFFAPGVVLDFRHKTDGDVITETDVQAELGRIGHTLRERDIVLIRTGRDEFYGQADYWLRGPGVSADATRWLFSQGVRVMGIDAWGWDAPLDRQAAAARAQGAPGVFWAAHQVDLPYSQIERLANLGALPATGFQVACFPLRLVGGSAAPARVVGILG</sequence>
<dbReference type="RefSeq" id="WP_380063122.1">
    <property type="nucleotide sequence ID" value="NZ_JBHSEI010000015.1"/>
</dbReference>
<accession>A0ABV9IDI0</accession>
<dbReference type="PANTHER" id="PTHR31118">
    <property type="entry name" value="CYCLASE-LIKE PROTEIN 2"/>
    <property type="match status" value="1"/>
</dbReference>
<dbReference type="SUPFAM" id="SSF102198">
    <property type="entry name" value="Putative cyclase"/>
    <property type="match status" value="1"/>
</dbReference>
<evidence type="ECO:0000313" key="1">
    <source>
        <dbReference type="EMBL" id="MFC4640137.1"/>
    </source>
</evidence>
<dbReference type="Pfam" id="PF04199">
    <property type="entry name" value="Cyclase"/>
    <property type="match status" value="1"/>
</dbReference>
<dbReference type="EMBL" id="JBHSEI010000015">
    <property type="protein sequence ID" value="MFC4640137.1"/>
    <property type="molecule type" value="Genomic_DNA"/>
</dbReference>